<dbReference type="OrthoDB" id="9803763at2"/>
<dbReference type="RefSeq" id="WP_037168608.1">
    <property type="nucleotide sequence ID" value="NZ_CAJXID010000033.1"/>
</dbReference>
<keyword evidence="2" id="KW-0813">Transport</keyword>
<reference evidence="5 6" key="1">
    <citation type="submission" date="2014-06" db="EMBL/GenBank/DDBJ databases">
        <title>Rhizobium pelagicum/R2-400B4.</title>
        <authorList>
            <person name="Kimes N.E."/>
            <person name="Lopez-Perez M."/>
        </authorList>
    </citation>
    <scope>NUCLEOTIDE SEQUENCE [LARGE SCALE GENOMIC DNA]</scope>
    <source>
        <strain evidence="5 6">R2-400B4</strain>
    </source>
</reference>
<dbReference type="InterPro" id="IPR018389">
    <property type="entry name" value="DctP_fam"/>
</dbReference>
<dbReference type="EMBL" id="JOKJ01000027">
    <property type="protein sequence ID" value="KEQ04117.1"/>
    <property type="molecule type" value="Genomic_DNA"/>
</dbReference>
<dbReference type="CDD" id="cd13603">
    <property type="entry name" value="PBP2_TRAP_Siap_TeaA_like"/>
    <property type="match status" value="1"/>
</dbReference>
<sequence length="332" mass="35594">MPPFTRRTFITAAALAPALAAPALVRSALARTSVLTVASLLGEDKPETQVWHWIAARLEERLPGRFRLRIVANAALGGEKEVADGARLGSIQASLSTVSTLSAWVPELQVLDLPFLFRDAGHLSRVVSGPLGEDLKARLADEGFVVGGFIDYGARHLLAREPITRPEQLAGKTMRVIQSRLHTSLWSAFGAVPVGIPITETYNALATGVADAMDLTASAYAGFKLYEVVPFLTRTAHIRSSGVIFYAGSFWDGLGDEEKAVLTAVSTDAAIYFNGLMQADEAASLEVARAHGGQVLEPDALVEWQKGAQSVWSQFEDVVGGRSVIDTIRQIG</sequence>
<comment type="similarity">
    <text evidence="1">Belongs to the bacterial solute-binding protein 7 family.</text>
</comment>
<evidence type="ECO:0000256" key="4">
    <source>
        <dbReference type="SAM" id="SignalP"/>
    </source>
</evidence>
<dbReference type="PROSITE" id="PS51318">
    <property type="entry name" value="TAT"/>
    <property type="match status" value="1"/>
</dbReference>
<name>A0A922P187_9HYPH</name>
<gene>
    <name evidence="5" type="ORF">GV68_13720</name>
</gene>
<keyword evidence="6" id="KW-1185">Reference proteome</keyword>
<dbReference type="PIRSF" id="PIRSF006470">
    <property type="entry name" value="DctB"/>
    <property type="match status" value="1"/>
</dbReference>
<dbReference type="Pfam" id="PF03480">
    <property type="entry name" value="DctP"/>
    <property type="match status" value="1"/>
</dbReference>
<dbReference type="PANTHER" id="PTHR33376">
    <property type="match status" value="1"/>
</dbReference>
<evidence type="ECO:0000256" key="2">
    <source>
        <dbReference type="ARBA" id="ARBA00022448"/>
    </source>
</evidence>
<comment type="caution">
    <text evidence="5">The sequence shown here is derived from an EMBL/GenBank/DDBJ whole genome shotgun (WGS) entry which is preliminary data.</text>
</comment>
<dbReference type="GO" id="GO:0030288">
    <property type="term" value="C:outer membrane-bounded periplasmic space"/>
    <property type="evidence" value="ECO:0007669"/>
    <property type="project" value="InterPro"/>
</dbReference>
<evidence type="ECO:0000313" key="5">
    <source>
        <dbReference type="EMBL" id="KEQ04117.1"/>
    </source>
</evidence>
<feature type="signal peptide" evidence="4">
    <location>
        <begin position="1"/>
        <end position="30"/>
    </location>
</feature>
<organism evidence="5 6">
    <name type="scientific">Pseudorhizobium pelagicum</name>
    <dbReference type="NCBI Taxonomy" id="1509405"/>
    <lineage>
        <taxon>Bacteria</taxon>
        <taxon>Pseudomonadati</taxon>
        <taxon>Pseudomonadota</taxon>
        <taxon>Alphaproteobacteria</taxon>
        <taxon>Hyphomicrobiales</taxon>
        <taxon>Rhizobiaceae</taxon>
        <taxon>Rhizobium/Agrobacterium group</taxon>
        <taxon>Pseudorhizobium</taxon>
    </lineage>
</organism>
<feature type="chain" id="PRO_5037323977" evidence="4">
    <location>
        <begin position="31"/>
        <end position="332"/>
    </location>
</feature>
<dbReference type="AlphaFoldDB" id="A0A922P187"/>
<accession>A0A922P187</accession>
<dbReference type="PANTHER" id="PTHR33376:SF7">
    <property type="entry name" value="C4-DICARBOXYLATE-BINDING PROTEIN DCTB"/>
    <property type="match status" value="1"/>
</dbReference>
<dbReference type="GO" id="GO:0055085">
    <property type="term" value="P:transmembrane transport"/>
    <property type="evidence" value="ECO:0007669"/>
    <property type="project" value="InterPro"/>
</dbReference>
<dbReference type="NCBIfam" id="NF037995">
    <property type="entry name" value="TRAP_S1"/>
    <property type="match status" value="1"/>
</dbReference>
<dbReference type="InterPro" id="IPR006311">
    <property type="entry name" value="TAT_signal"/>
</dbReference>
<dbReference type="InterPro" id="IPR038404">
    <property type="entry name" value="TRAP_DctP_sf"/>
</dbReference>
<evidence type="ECO:0000313" key="6">
    <source>
        <dbReference type="Proteomes" id="UP000052167"/>
    </source>
</evidence>
<protein>
    <submittedName>
        <fullName evidence="5">ABC transporter substrate-binding protein</fullName>
    </submittedName>
</protein>
<keyword evidence="3 4" id="KW-0732">Signal</keyword>
<dbReference type="Gene3D" id="3.40.190.170">
    <property type="entry name" value="Bacterial extracellular solute-binding protein, family 7"/>
    <property type="match status" value="1"/>
</dbReference>
<dbReference type="InterPro" id="IPR004682">
    <property type="entry name" value="TRAP_DctP"/>
</dbReference>
<evidence type="ECO:0000256" key="1">
    <source>
        <dbReference type="ARBA" id="ARBA00009023"/>
    </source>
</evidence>
<evidence type="ECO:0000256" key="3">
    <source>
        <dbReference type="ARBA" id="ARBA00022729"/>
    </source>
</evidence>
<proteinExistence type="inferred from homology"/>
<dbReference type="Proteomes" id="UP000052167">
    <property type="component" value="Unassembled WGS sequence"/>
</dbReference>